<keyword evidence="4 5" id="KW-0472">Membrane</keyword>
<dbReference type="Pfam" id="PF07690">
    <property type="entry name" value="MFS_1"/>
    <property type="match status" value="1"/>
</dbReference>
<name>A0A1M6Y090_9FLAO</name>
<dbReference type="InterPro" id="IPR036259">
    <property type="entry name" value="MFS_trans_sf"/>
</dbReference>
<feature type="transmembrane region" description="Helical" evidence="5">
    <location>
        <begin position="139"/>
        <end position="156"/>
    </location>
</feature>
<feature type="transmembrane region" description="Helical" evidence="5">
    <location>
        <begin position="254"/>
        <end position="272"/>
    </location>
</feature>
<evidence type="ECO:0000256" key="2">
    <source>
        <dbReference type="ARBA" id="ARBA00022692"/>
    </source>
</evidence>
<dbReference type="InterPro" id="IPR011701">
    <property type="entry name" value="MFS"/>
</dbReference>
<dbReference type="InterPro" id="IPR020846">
    <property type="entry name" value="MFS_dom"/>
</dbReference>
<dbReference type="GO" id="GO:0016020">
    <property type="term" value="C:membrane"/>
    <property type="evidence" value="ECO:0007669"/>
    <property type="project" value="UniProtKB-SubCell"/>
</dbReference>
<dbReference type="STRING" id="1434701.SAMN05443634_10634"/>
<keyword evidence="2 5" id="KW-0812">Transmembrane</keyword>
<evidence type="ECO:0000256" key="4">
    <source>
        <dbReference type="ARBA" id="ARBA00023136"/>
    </source>
</evidence>
<keyword evidence="3 5" id="KW-1133">Transmembrane helix</keyword>
<feature type="domain" description="Major facilitator superfamily (MFS) profile" evidence="6">
    <location>
        <begin position="10"/>
        <end position="392"/>
    </location>
</feature>
<dbReference type="SUPFAM" id="SSF103473">
    <property type="entry name" value="MFS general substrate transporter"/>
    <property type="match status" value="1"/>
</dbReference>
<sequence length="392" mass="42458">MNSLKKIKKAKIATQLIFLVCGLGLSSWAPMVPIVKNNLNLNEANLGVVLLMLGLGALIMMPISGYLINRFGSRKIIAIGTIVIAITLPVLLITPSYYGILLTLFVFGCGVGTVDVAMNSHGIQVQNTFEKQIMSSLHGLFSVGGIIGSLGLGLLIKMGLSPLLSAIVISITLIILIISQYKNLFDYQFEKDTINRFIEKTEKEENNNSKSFQWLNKTVLLLGFMCFTVFLSEGAMLDWSALFLKNTKSVAVEFAGIGYAFFSISMAIMRLLGDKLVEKLNSKIIVIGGSILSIIGLFFMVFSFYIPLVLIGFVLLGIGASNIVPIFFSEGGRISGISPNISIPAITTMGYAGQLVGPALLGFIAHLYTMEIAFITIAGLMLLVAIIYSLKK</sequence>
<dbReference type="CDD" id="cd17393">
    <property type="entry name" value="MFS_MosC_like"/>
    <property type="match status" value="1"/>
</dbReference>
<feature type="transmembrane region" description="Helical" evidence="5">
    <location>
        <begin position="372"/>
        <end position="390"/>
    </location>
</feature>
<comment type="subcellular location">
    <subcellularLocation>
        <location evidence="1">Membrane</location>
        <topology evidence="1">Multi-pass membrane protein</topology>
    </subcellularLocation>
</comment>
<dbReference type="RefSeq" id="WP_072931558.1">
    <property type="nucleotide sequence ID" value="NZ_BMFL01000005.1"/>
</dbReference>
<feature type="transmembrane region" description="Helical" evidence="5">
    <location>
        <begin position="100"/>
        <end position="118"/>
    </location>
</feature>
<evidence type="ECO:0000259" key="6">
    <source>
        <dbReference type="PROSITE" id="PS50850"/>
    </source>
</evidence>
<evidence type="ECO:0000256" key="3">
    <source>
        <dbReference type="ARBA" id="ARBA00022989"/>
    </source>
</evidence>
<gene>
    <name evidence="7" type="ORF">SAMN05443634_10634</name>
</gene>
<feature type="transmembrane region" description="Helical" evidence="5">
    <location>
        <begin position="219"/>
        <end position="242"/>
    </location>
</feature>
<proteinExistence type="predicted"/>
<feature type="transmembrane region" description="Helical" evidence="5">
    <location>
        <begin position="284"/>
        <end position="302"/>
    </location>
</feature>
<accession>A0A1M6Y090</accession>
<feature type="transmembrane region" description="Helical" evidence="5">
    <location>
        <begin position="12"/>
        <end position="34"/>
    </location>
</feature>
<dbReference type="GO" id="GO:0022857">
    <property type="term" value="F:transmembrane transporter activity"/>
    <property type="evidence" value="ECO:0007669"/>
    <property type="project" value="InterPro"/>
</dbReference>
<feature type="transmembrane region" description="Helical" evidence="5">
    <location>
        <begin position="308"/>
        <end position="329"/>
    </location>
</feature>
<feature type="transmembrane region" description="Helical" evidence="5">
    <location>
        <begin position="162"/>
        <end position="181"/>
    </location>
</feature>
<dbReference type="AlphaFoldDB" id="A0A1M6Y090"/>
<evidence type="ECO:0000313" key="7">
    <source>
        <dbReference type="EMBL" id="SHL11624.1"/>
    </source>
</evidence>
<dbReference type="PANTHER" id="PTHR23514">
    <property type="entry name" value="BYPASS OF STOP CODON PROTEIN 6"/>
    <property type="match status" value="1"/>
</dbReference>
<feature type="transmembrane region" description="Helical" evidence="5">
    <location>
        <begin position="341"/>
        <end position="366"/>
    </location>
</feature>
<evidence type="ECO:0000313" key="8">
    <source>
        <dbReference type="Proteomes" id="UP000184120"/>
    </source>
</evidence>
<evidence type="ECO:0000256" key="5">
    <source>
        <dbReference type="SAM" id="Phobius"/>
    </source>
</evidence>
<dbReference type="EMBL" id="FRBH01000006">
    <property type="protein sequence ID" value="SHL11624.1"/>
    <property type="molecule type" value="Genomic_DNA"/>
</dbReference>
<evidence type="ECO:0000256" key="1">
    <source>
        <dbReference type="ARBA" id="ARBA00004141"/>
    </source>
</evidence>
<dbReference type="OrthoDB" id="9809599at2"/>
<dbReference type="PANTHER" id="PTHR23514:SF13">
    <property type="entry name" value="INNER MEMBRANE PROTEIN YBJJ"/>
    <property type="match status" value="1"/>
</dbReference>
<dbReference type="InterPro" id="IPR051788">
    <property type="entry name" value="MFS_Transporter"/>
</dbReference>
<organism evidence="7 8">
    <name type="scientific">Chishuiella changwenlii</name>
    <dbReference type="NCBI Taxonomy" id="1434701"/>
    <lineage>
        <taxon>Bacteria</taxon>
        <taxon>Pseudomonadati</taxon>
        <taxon>Bacteroidota</taxon>
        <taxon>Flavobacteriia</taxon>
        <taxon>Flavobacteriales</taxon>
        <taxon>Weeksellaceae</taxon>
        <taxon>Chishuiella</taxon>
    </lineage>
</organism>
<protein>
    <submittedName>
        <fullName evidence="7">Fucose permease</fullName>
    </submittedName>
</protein>
<dbReference type="Gene3D" id="1.20.1250.20">
    <property type="entry name" value="MFS general substrate transporter like domains"/>
    <property type="match status" value="2"/>
</dbReference>
<feature type="transmembrane region" description="Helical" evidence="5">
    <location>
        <begin position="46"/>
        <end position="69"/>
    </location>
</feature>
<feature type="transmembrane region" description="Helical" evidence="5">
    <location>
        <begin position="76"/>
        <end position="94"/>
    </location>
</feature>
<dbReference type="Proteomes" id="UP000184120">
    <property type="component" value="Unassembled WGS sequence"/>
</dbReference>
<dbReference type="PROSITE" id="PS50850">
    <property type="entry name" value="MFS"/>
    <property type="match status" value="1"/>
</dbReference>
<reference evidence="8" key="1">
    <citation type="submission" date="2016-11" db="EMBL/GenBank/DDBJ databases">
        <authorList>
            <person name="Varghese N."/>
            <person name="Submissions S."/>
        </authorList>
    </citation>
    <scope>NUCLEOTIDE SEQUENCE [LARGE SCALE GENOMIC DNA]</scope>
    <source>
        <strain evidence="8">DSM 27989</strain>
    </source>
</reference>